<evidence type="ECO:0000313" key="1">
    <source>
        <dbReference type="EMBL" id="GAI27437.1"/>
    </source>
</evidence>
<proteinExistence type="predicted"/>
<accession>X1M733</accession>
<dbReference type="Gene3D" id="3.40.1360.10">
    <property type="match status" value="1"/>
</dbReference>
<dbReference type="CDD" id="cd01029">
    <property type="entry name" value="TOPRIM_primases"/>
    <property type="match status" value="1"/>
</dbReference>
<sequence>EEPPPIDPKLPKKYLEKFLKAEDVLKWVIEKKGLTLNTIKKYKIGWDGNRNTIPIYDGKEVLRNIRRYNQKKPEKMISFRTKKYTYGTSRLYGLDELLKRKNEMIILTEGEWDKLLASQHGFLSVTGTTGAGTFKPEWRRYFVGRDVAIIYDLDPEGRKGAENAARAILDVATSVKNVELRLKGTRDEKDLSDYFLKLGATAEDLQDLIDATPLFTIEPETPEEEAPKVLRSFVEIDLKENIDKRVQVPLTVSGETSEAFHGVHKFRVDFCKLQVGGKCSRCPADKIFTIQPGEKE</sequence>
<organism evidence="1">
    <name type="scientific">marine sediment metagenome</name>
    <dbReference type="NCBI Taxonomy" id="412755"/>
    <lineage>
        <taxon>unclassified sequences</taxon>
        <taxon>metagenomes</taxon>
        <taxon>ecological metagenomes</taxon>
    </lineage>
</organism>
<dbReference type="SUPFAM" id="SSF56731">
    <property type="entry name" value="DNA primase core"/>
    <property type="match status" value="1"/>
</dbReference>
<evidence type="ECO:0008006" key="2">
    <source>
        <dbReference type="Google" id="ProtNLM"/>
    </source>
</evidence>
<feature type="non-terminal residue" evidence="1">
    <location>
        <position position="1"/>
    </location>
</feature>
<gene>
    <name evidence="1" type="ORF">S06H3_26242</name>
</gene>
<comment type="caution">
    <text evidence="1">The sequence shown here is derived from an EMBL/GenBank/DDBJ whole genome shotgun (WGS) entry which is preliminary data.</text>
</comment>
<feature type="non-terminal residue" evidence="1">
    <location>
        <position position="296"/>
    </location>
</feature>
<dbReference type="InterPro" id="IPR034154">
    <property type="entry name" value="TOPRIM_DnaG/twinkle"/>
</dbReference>
<reference evidence="1" key="1">
    <citation type="journal article" date="2014" name="Front. Microbiol.">
        <title>High frequency of phylogenetically diverse reductive dehalogenase-homologous genes in deep subseafloor sedimentary metagenomes.</title>
        <authorList>
            <person name="Kawai M."/>
            <person name="Futagami T."/>
            <person name="Toyoda A."/>
            <person name="Takaki Y."/>
            <person name="Nishi S."/>
            <person name="Hori S."/>
            <person name="Arai W."/>
            <person name="Tsubouchi T."/>
            <person name="Morono Y."/>
            <person name="Uchiyama I."/>
            <person name="Ito T."/>
            <person name="Fujiyama A."/>
            <person name="Inagaki F."/>
            <person name="Takami H."/>
        </authorList>
    </citation>
    <scope>NUCLEOTIDE SEQUENCE</scope>
    <source>
        <strain evidence="1">Expedition CK06-06</strain>
    </source>
</reference>
<dbReference type="AlphaFoldDB" id="X1M733"/>
<name>X1M733_9ZZZZ</name>
<dbReference type="EMBL" id="BARV01015147">
    <property type="protein sequence ID" value="GAI27437.1"/>
    <property type="molecule type" value="Genomic_DNA"/>
</dbReference>
<protein>
    <recommendedName>
        <fullName evidence="2">Toprim domain-containing protein</fullName>
    </recommendedName>
</protein>